<organism evidence="1 2">
    <name type="scientific">Pseudomonas corrugata</name>
    <dbReference type="NCBI Taxonomy" id="47879"/>
    <lineage>
        <taxon>Bacteria</taxon>
        <taxon>Pseudomonadati</taxon>
        <taxon>Pseudomonadota</taxon>
        <taxon>Gammaproteobacteria</taxon>
        <taxon>Pseudomonadales</taxon>
        <taxon>Pseudomonadaceae</taxon>
        <taxon>Pseudomonas</taxon>
    </lineage>
</organism>
<dbReference type="AlphaFoldDB" id="A0A8B6UT00"/>
<proteinExistence type="predicted"/>
<gene>
    <name evidence="1" type="ORF">C4C32_03710</name>
</gene>
<dbReference type="Proteomes" id="UP000663914">
    <property type="component" value="Chromosome"/>
</dbReference>
<evidence type="ECO:0000313" key="1">
    <source>
        <dbReference type="EMBL" id="QTH15027.1"/>
    </source>
</evidence>
<dbReference type="EMBL" id="CP072011">
    <property type="protein sequence ID" value="QTH15027.1"/>
    <property type="molecule type" value="Genomic_DNA"/>
</dbReference>
<accession>A0A8B6UT00</accession>
<evidence type="ECO:0000313" key="2">
    <source>
        <dbReference type="Proteomes" id="UP000663914"/>
    </source>
</evidence>
<protein>
    <submittedName>
        <fullName evidence="1">Uncharacterized protein</fullName>
    </submittedName>
</protein>
<sequence length="130" mass="14213">MYSLPTGFDFLLLSGCYLEMVCFGARMTKLEFSRPQISAGISPYRVSFCVEGGLRYKVNGVLGQREFIDSSTSAPLLDCLLQDVLSVKEVEAATLQILFSSGDNIVVEPDNDSGYEAYSIYLDSGDVVVV</sequence>
<reference evidence="1" key="1">
    <citation type="book" date="2019" name="MICROBIAL BIOTECHNOLOGY" publisher="Unknown Publisher">
        <title>Optimization of recombineering for directed mutagenesis of bacteria Pseudomonas corrugata 3'.</title>
        <authorList>
            <person name="Buinitskaja S.V."/>
            <person name="Pilipenok N."/>
            <person name="Valentovich L.N."/>
        </authorList>
    </citation>
    <scope>NUCLEOTIDE SEQUENCE</scope>
    <source>
        <strain evidence="1">3prime</strain>
    </source>
</reference>
<name>A0A8B6UT00_9PSED</name>
<dbReference type="RefSeq" id="WP_152979096.1">
    <property type="nucleotide sequence ID" value="NZ_CP072011.1"/>
</dbReference>
<reference evidence="1" key="2">
    <citation type="submission" date="2021-03" db="EMBL/GenBank/DDBJ databases">
        <authorList>
            <person name="Valentovich L.N."/>
            <person name="Akhremchuk A.E."/>
            <person name="Miamin V.E."/>
        </authorList>
    </citation>
    <scope>NUCLEOTIDE SEQUENCE</scope>
    <source>
        <strain evidence="1">3prime</strain>
    </source>
</reference>